<reference evidence="8" key="1">
    <citation type="journal article" date="2020" name="Stud. Mycol.">
        <title>101 Dothideomycetes genomes: a test case for predicting lifestyles and emergence of pathogens.</title>
        <authorList>
            <person name="Haridas S."/>
            <person name="Albert R."/>
            <person name="Binder M."/>
            <person name="Bloem J."/>
            <person name="Labutti K."/>
            <person name="Salamov A."/>
            <person name="Andreopoulos B."/>
            <person name="Baker S."/>
            <person name="Barry K."/>
            <person name="Bills G."/>
            <person name="Bluhm B."/>
            <person name="Cannon C."/>
            <person name="Castanera R."/>
            <person name="Culley D."/>
            <person name="Daum C."/>
            <person name="Ezra D."/>
            <person name="Gonzalez J."/>
            <person name="Henrissat B."/>
            <person name="Kuo A."/>
            <person name="Liang C."/>
            <person name="Lipzen A."/>
            <person name="Lutzoni F."/>
            <person name="Magnuson J."/>
            <person name="Mondo S."/>
            <person name="Nolan M."/>
            <person name="Ohm R."/>
            <person name="Pangilinan J."/>
            <person name="Park H.-J."/>
            <person name="Ramirez L."/>
            <person name="Alfaro M."/>
            <person name="Sun H."/>
            <person name="Tritt A."/>
            <person name="Yoshinaga Y."/>
            <person name="Zwiers L.-H."/>
            <person name="Turgeon B."/>
            <person name="Goodwin S."/>
            <person name="Spatafora J."/>
            <person name="Crous P."/>
            <person name="Grigoriev I."/>
        </authorList>
    </citation>
    <scope>NUCLEOTIDE SEQUENCE</scope>
    <source>
        <strain evidence="8">CBS 113389</strain>
    </source>
</reference>
<dbReference type="GO" id="GO:0000815">
    <property type="term" value="C:ESCRT III complex"/>
    <property type="evidence" value="ECO:0007669"/>
    <property type="project" value="TreeGrafter"/>
</dbReference>
<proteinExistence type="inferred from homology"/>
<evidence type="ECO:0000313" key="9">
    <source>
        <dbReference type="Proteomes" id="UP000799767"/>
    </source>
</evidence>
<evidence type="ECO:0000256" key="3">
    <source>
        <dbReference type="ARBA" id="ARBA00022448"/>
    </source>
</evidence>
<keyword evidence="9" id="KW-1185">Reference proteome</keyword>
<dbReference type="AlphaFoldDB" id="A0A6A6Q478"/>
<dbReference type="Pfam" id="PF03357">
    <property type="entry name" value="Snf7"/>
    <property type="match status" value="1"/>
</dbReference>
<dbReference type="InterPro" id="IPR005024">
    <property type="entry name" value="Snf7_fam"/>
</dbReference>
<organism evidence="8 9">
    <name type="scientific">Neohortaea acidophila</name>
    <dbReference type="NCBI Taxonomy" id="245834"/>
    <lineage>
        <taxon>Eukaryota</taxon>
        <taxon>Fungi</taxon>
        <taxon>Dikarya</taxon>
        <taxon>Ascomycota</taxon>
        <taxon>Pezizomycotina</taxon>
        <taxon>Dothideomycetes</taxon>
        <taxon>Dothideomycetidae</taxon>
        <taxon>Mycosphaerellales</taxon>
        <taxon>Teratosphaeriaceae</taxon>
        <taxon>Neohortaea</taxon>
    </lineage>
</organism>
<feature type="compositionally biased region" description="Polar residues" evidence="7">
    <location>
        <begin position="213"/>
        <end position="222"/>
    </location>
</feature>
<keyword evidence="3" id="KW-0813">Transport</keyword>
<dbReference type="PANTHER" id="PTHR22761:SF5">
    <property type="entry name" value="CHARGED MULTIVESICULAR BODY PROTEIN 6"/>
    <property type="match status" value="1"/>
</dbReference>
<evidence type="ECO:0000256" key="4">
    <source>
        <dbReference type="ARBA" id="ARBA00022753"/>
    </source>
</evidence>
<dbReference type="GO" id="GO:0032511">
    <property type="term" value="P:late endosome to vacuole transport via multivesicular body sorting pathway"/>
    <property type="evidence" value="ECO:0007669"/>
    <property type="project" value="TreeGrafter"/>
</dbReference>
<evidence type="ECO:0000256" key="2">
    <source>
        <dbReference type="ARBA" id="ARBA00006190"/>
    </source>
</evidence>
<evidence type="ECO:0000256" key="7">
    <source>
        <dbReference type="SAM" id="MobiDB-lite"/>
    </source>
</evidence>
<gene>
    <name evidence="8" type="ORF">BDY17DRAFT_292191</name>
</gene>
<evidence type="ECO:0000313" key="8">
    <source>
        <dbReference type="EMBL" id="KAF2486839.1"/>
    </source>
</evidence>
<evidence type="ECO:0000256" key="5">
    <source>
        <dbReference type="ARBA" id="ARBA00022927"/>
    </source>
</evidence>
<comment type="similarity">
    <text evidence="2">Belongs to the SNF7 family.</text>
</comment>
<comment type="subcellular location">
    <subcellularLocation>
        <location evidence="1">Endosome membrane</location>
    </subcellularLocation>
</comment>
<feature type="region of interest" description="Disordered" evidence="7">
    <location>
        <begin position="175"/>
        <end position="222"/>
    </location>
</feature>
<sequence length="222" mass="25025">MAFFQRLFGGGNSGSSHKVSAQDRAILDLKNQRDKLHQYQKRITVITTREHEIARECLRNGDKQKALLALRKKKYQESLLSKTDQQLAQLETLTSDVEFALVQKDVLYGLQQGTAVLKAIHREMGGLDKVEMIMGESEEAHAYQKEIDELLGGKMSDQDEDEVEDELEAMEREVNAVPALPDAPNGIREELPDVPQETPAERAKRRRDERASKQTASEPLAA</sequence>
<dbReference type="OrthoDB" id="441172at2759"/>
<dbReference type="Gene3D" id="6.10.140.1230">
    <property type="match status" value="1"/>
</dbReference>
<accession>A0A6A6Q478</accession>
<keyword evidence="5" id="KW-0653">Protein transport</keyword>
<keyword evidence="6" id="KW-0472">Membrane</keyword>
<dbReference type="GO" id="GO:0006900">
    <property type="term" value="P:vesicle budding from membrane"/>
    <property type="evidence" value="ECO:0007669"/>
    <property type="project" value="TreeGrafter"/>
</dbReference>
<dbReference type="RefSeq" id="XP_033593408.1">
    <property type="nucleotide sequence ID" value="XM_033732783.1"/>
</dbReference>
<dbReference type="GO" id="GO:0015031">
    <property type="term" value="P:protein transport"/>
    <property type="evidence" value="ECO:0007669"/>
    <property type="project" value="UniProtKB-KW"/>
</dbReference>
<name>A0A6A6Q478_9PEZI</name>
<protein>
    <submittedName>
        <fullName evidence="8">Snf7-domain-containing protein</fullName>
    </submittedName>
</protein>
<keyword evidence="4" id="KW-0967">Endosome</keyword>
<evidence type="ECO:0000256" key="1">
    <source>
        <dbReference type="ARBA" id="ARBA00004608"/>
    </source>
</evidence>
<dbReference type="GO" id="GO:0005771">
    <property type="term" value="C:multivesicular body"/>
    <property type="evidence" value="ECO:0007669"/>
    <property type="project" value="TreeGrafter"/>
</dbReference>
<dbReference type="GeneID" id="54473785"/>
<dbReference type="Proteomes" id="UP000799767">
    <property type="component" value="Unassembled WGS sequence"/>
</dbReference>
<feature type="compositionally biased region" description="Basic and acidic residues" evidence="7">
    <location>
        <begin position="199"/>
        <end position="212"/>
    </location>
</feature>
<dbReference type="PANTHER" id="PTHR22761">
    <property type="entry name" value="CHARGED MULTIVESICULAR BODY PROTEIN"/>
    <property type="match status" value="1"/>
</dbReference>
<dbReference type="EMBL" id="MU001632">
    <property type="protein sequence ID" value="KAF2486839.1"/>
    <property type="molecule type" value="Genomic_DNA"/>
</dbReference>
<evidence type="ECO:0000256" key="6">
    <source>
        <dbReference type="ARBA" id="ARBA00023136"/>
    </source>
</evidence>